<reference evidence="5 6" key="1">
    <citation type="submission" date="2007-01" db="EMBL/GenBank/DDBJ databases">
        <authorList>
            <person name="Haygood M."/>
            <person name="Podell S."/>
            <person name="Anderson C."/>
            <person name="Hopkinson B."/>
            <person name="Roe K."/>
            <person name="Barbeau K."/>
            <person name="Gaasterland T."/>
            <person name="Ferriera S."/>
            <person name="Johnson J."/>
            <person name="Kravitz S."/>
            <person name="Beeson K."/>
            <person name="Sutton G."/>
            <person name="Rogers Y.-H."/>
            <person name="Friedman R."/>
            <person name="Frazier M."/>
            <person name="Venter J.C."/>
        </authorList>
    </citation>
    <scope>NUCLEOTIDE SEQUENCE [LARGE SCALE GENOMIC DNA]</scope>
    <source>
        <strain evidence="5 6">ATCC 23134</strain>
    </source>
</reference>
<evidence type="ECO:0000313" key="5">
    <source>
        <dbReference type="EMBL" id="EAY27520.1"/>
    </source>
</evidence>
<feature type="transmembrane region" description="Helical" evidence="1">
    <location>
        <begin position="284"/>
        <end position="301"/>
    </location>
</feature>
<evidence type="ECO:0000256" key="2">
    <source>
        <dbReference type="SAM" id="SignalP"/>
    </source>
</evidence>
<evidence type="ECO:0000256" key="1">
    <source>
        <dbReference type="SAM" id="Phobius"/>
    </source>
</evidence>
<name>A1ZQB1_MICM2</name>
<evidence type="ECO:0000259" key="3">
    <source>
        <dbReference type="Pfam" id="PF13387"/>
    </source>
</evidence>
<keyword evidence="1" id="KW-0812">Transmembrane</keyword>
<proteinExistence type="predicted"/>
<dbReference type="EMBL" id="AAWS01000023">
    <property type="protein sequence ID" value="EAY27520.1"/>
    <property type="molecule type" value="Genomic_DNA"/>
</dbReference>
<feature type="signal peptide" evidence="2">
    <location>
        <begin position="1"/>
        <end position="20"/>
    </location>
</feature>
<dbReference type="Pfam" id="PF25221">
    <property type="entry name" value="5TMH_Lnb"/>
    <property type="match status" value="1"/>
</dbReference>
<dbReference type="Pfam" id="PF13387">
    <property type="entry name" value="Lnb_N"/>
    <property type="match status" value="1"/>
</dbReference>
<keyword evidence="2" id="KW-0732">Signal</keyword>
<keyword evidence="6" id="KW-1185">Reference proteome</keyword>
<dbReference type="Proteomes" id="UP000004095">
    <property type="component" value="Unassembled WGS sequence"/>
</dbReference>
<feature type="transmembrane region" description="Helical" evidence="1">
    <location>
        <begin position="336"/>
        <end position="355"/>
    </location>
</feature>
<gene>
    <name evidence="5" type="ORF">M23134_06921</name>
</gene>
<dbReference type="AlphaFoldDB" id="A1ZQB1"/>
<feature type="transmembrane region" description="Helical" evidence="1">
    <location>
        <begin position="361"/>
        <end position="380"/>
    </location>
</feature>
<feature type="transmembrane region" description="Helical" evidence="1">
    <location>
        <begin position="255"/>
        <end position="272"/>
    </location>
</feature>
<dbReference type="InterPro" id="IPR057436">
    <property type="entry name" value="5TMH_Lnb"/>
</dbReference>
<comment type="caution">
    <text evidence="5">The sequence shown here is derived from an EMBL/GenBank/DDBJ whole genome shotgun (WGS) entry which is preliminary data.</text>
</comment>
<feature type="transmembrane region" description="Helical" evidence="1">
    <location>
        <begin position="313"/>
        <end position="329"/>
    </location>
</feature>
<evidence type="ECO:0000259" key="4">
    <source>
        <dbReference type="Pfam" id="PF25221"/>
    </source>
</evidence>
<feature type="domain" description="Lnb N-terminal periplasmic" evidence="3">
    <location>
        <begin position="24"/>
        <end position="163"/>
    </location>
</feature>
<dbReference type="OrthoDB" id="319167at2"/>
<dbReference type="RefSeq" id="WP_002699570.1">
    <property type="nucleotide sequence ID" value="NZ_AAWS01000023.1"/>
</dbReference>
<feature type="chain" id="PRO_5002642116" evidence="2">
    <location>
        <begin position="21"/>
        <end position="385"/>
    </location>
</feature>
<protein>
    <submittedName>
        <fullName evidence="5">Uncharacterized protein</fullName>
    </submittedName>
</protein>
<accession>A1ZQB1</accession>
<dbReference type="eggNOG" id="ENOG502Z87C">
    <property type="taxonomic scope" value="Bacteria"/>
</dbReference>
<organism evidence="5 6">
    <name type="scientific">Microscilla marina ATCC 23134</name>
    <dbReference type="NCBI Taxonomy" id="313606"/>
    <lineage>
        <taxon>Bacteria</taxon>
        <taxon>Pseudomonadati</taxon>
        <taxon>Bacteroidota</taxon>
        <taxon>Cytophagia</taxon>
        <taxon>Cytophagales</taxon>
        <taxon>Microscillaceae</taxon>
        <taxon>Microscilla</taxon>
    </lineage>
</organism>
<keyword evidence="1" id="KW-0472">Membrane</keyword>
<dbReference type="InterPro" id="IPR025178">
    <property type="entry name" value="Lnb_N"/>
</dbReference>
<sequence length="385" mass="45118">MLKNLVFLLILGAVSLNTQSQNVTFSPQTKVSILTCAPGAALYASFGHTSIRVVDPVKGIDWVYNYGIFNFNTPNFYVKFARGMLKYMVLYYPTDKFLYEYRGGKREVIEQQLNLTPAEKTRFLEILKDNYNDENKRYYMYDFFYNNCATQIRDILKREFNPTYPTPKKDSTFRDMLDVYIADQPWLDLGIDLILGLPADKKTDVLSQMFLPYYLYYNMSEWKKPNGEPLLGKPTHLVKGINTIDRPDPGFNQPLYMFWALFGIALASTFLIKSNRLKRVLDGFFLLITGFIGIFLLLMWFGTDHDATQRNLNSLWANPLYFYLAFAVWRNRRIKFTFGMMLMVTSLLLASWSFFPQKFHYSLIPIFLLMIVRSIDHLFLSKRLH</sequence>
<keyword evidence="1" id="KW-1133">Transmembrane helix</keyword>
<feature type="domain" description="Lnb-like transmembrane" evidence="4">
    <location>
        <begin position="250"/>
        <end position="381"/>
    </location>
</feature>
<evidence type="ECO:0000313" key="6">
    <source>
        <dbReference type="Proteomes" id="UP000004095"/>
    </source>
</evidence>